<keyword evidence="1" id="KW-1133">Transmembrane helix</keyword>
<evidence type="ECO:0000256" key="1">
    <source>
        <dbReference type="SAM" id="Phobius"/>
    </source>
</evidence>
<feature type="transmembrane region" description="Helical" evidence="1">
    <location>
        <begin position="260"/>
        <end position="280"/>
    </location>
</feature>
<proteinExistence type="predicted"/>
<dbReference type="RefSeq" id="WP_185968666.1">
    <property type="nucleotide sequence ID" value="NZ_JAJCJG010000086.1"/>
</dbReference>
<dbReference type="EMBL" id="PDXQ01000001">
    <property type="protein sequence ID" value="TRZ34519.1"/>
    <property type="molecule type" value="Genomic_DNA"/>
</dbReference>
<organism evidence="3 4">
    <name type="scientific">Enterococcus avium</name>
    <name type="common">Streptococcus avium</name>
    <dbReference type="NCBI Taxonomy" id="33945"/>
    <lineage>
        <taxon>Bacteria</taxon>
        <taxon>Bacillati</taxon>
        <taxon>Bacillota</taxon>
        <taxon>Bacilli</taxon>
        <taxon>Lactobacillales</taxon>
        <taxon>Enterococcaceae</taxon>
        <taxon>Enterococcus</taxon>
    </lineage>
</organism>
<evidence type="ECO:0000313" key="3">
    <source>
        <dbReference type="EMBL" id="TRZ34519.1"/>
    </source>
</evidence>
<reference evidence="3 4" key="1">
    <citation type="submission" date="2017-10" db="EMBL/GenBank/DDBJ databases">
        <title>FDA dAtabase for Regulatory Grade micrObial Sequences (FDA-ARGOS): Supporting development and validation of Infectious Disease Dx tests.</title>
        <authorList>
            <person name="Campos J."/>
            <person name="Goldberg B."/>
            <person name="Tallon L.J."/>
            <person name="Sadzewicz L."/>
            <person name="Sengamalay N."/>
            <person name="Ott S."/>
            <person name="Godinez A."/>
            <person name="Nagaraj S."/>
            <person name="Vyas G."/>
            <person name="Aluvathingal J."/>
            <person name="Nadendla S."/>
            <person name="Geyer C."/>
            <person name="Nandy P."/>
            <person name="Hobson J."/>
            <person name="Sichtig H."/>
        </authorList>
    </citation>
    <scope>NUCLEOTIDE SEQUENCE [LARGE SCALE GENOMIC DNA]</scope>
    <source>
        <strain evidence="3 4">FDAARGOS_185</strain>
    </source>
</reference>
<gene>
    <name evidence="3" type="ORF">AUF17_10685</name>
</gene>
<name>A0A8B5W6A1_ENTAV</name>
<dbReference type="Pfam" id="PF25928">
    <property type="entry name" value="DUF7973"/>
    <property type="match status" value="2"/>
</dbReference>
<keyword evidence="1" id="KW-0472">Membrane</keyword>
<sequence>MEFNGLLLLSSFAGGIFGALIGANAAFIFTGIMTLVGTAILVGNGDASFLESVALGPIFGPHISFVGAVAAVAFGNKVGERSNSQTIAANDLFSSLNQVKRVDVLLVGGGFGVLGCLLNTVFIQLAIPIDTIALTVYVCGLLCRIFILRKSILVNLDKLKDGFFSKGSLVYSVLCYSSIGFLFSYVIDIWKIANLGWAISAVSLLFLYLKVKDFPVTHHITLVAGYCVVASGNILLAALAGCLAGILGDALNAVTNKEEYSHLDMPAGIIALGSFIIFSFF</sequence>
<dbReference type="Proteomes" id="UP000316316">
    <property type="component" value="Unassembled WGS sequence"/>
</dbReference>
<evidence type="ECO:0000313" key="4">
    <source>
        <dbReference type="Proteomes" id="UP000316316"/>
    </source>
</evidence>
<feature type="transmembrane region" description="Helical" evidence="1">
    <location>
        <begin position="54"/>
        <end position="74"/>
    </location>
</feature>
<feature type="transmembrane region" description="Helical" evidence="1">
    <location>
        <begin position="193"/>
        <end position="211"/>
    </location>
</feature>
<keyword evidence="1" id="KW-0812">Transmembrane</keyword>
<feature type="transmembrane region" description="Helical" evidence="1">
    <location>
        <begin position="12"/>
        <end position="42"/>
    </location>
</feature>
<feature type="transmembrane region" description="Helical" evidence="1">
    <location>
        <begin position="131"/>
        <end position="148"/>
    </location>
</feature>
<feature type="transmembrane region" description="Helical" evidence="1">
    <location>
        <begin position="104"/>
        <end position="125"/>
    </location>
</feature>
<dbReference type="InterPro" id="IPR058279">
    <property type="entry name" value="DUF7973"/>
</dbReference>
<evidence type="ECO:0000259" key="2">
    <source>
        <dbReference type="Pfam" id="PF25928"/>
    </source>
</evidence>
<dbReference type="AlphaFoldDB" id="A0A8B5W6A1"/>
<feature type="transmembrane region" description="Helical" evidence="1">
    <location>
        <begin position="169"/>
        <end position="187"/>
    </location>
</feature>
<accession>A0A8B5W6A1</accession>
<feature type="transmembrane region" description="Helical" evidence="1">
    <location>
        <begin position="223"/>
        <end position="248"/>
    </location>
</feature>
<feature type="domain" description="DUF7973" evidence="2">
    <location>
        <begin position="7"/>
        <end position="146"/>
    </location>
</feature>
<feature type="domain" description="DUF7973" evidence="2">
    <location>
        <begin position="180"/>
        <end position="277"/>
    </location>
</feature>
<protein>
    <recommendedName>
        <fullName evidence="2">DUF7973 domain-containing protein</fullName>
    </recommendedName>
</protein>
<comment type="caution">
    <text evidence="3">The sequence shown here is derived from an EMBL/GenBank/DDBJ whole genome shotgun (WGS) entry which is preliminary data.</text>
</comment>